<dbReference type="RefSeq" id="WP_124974168.1">
    <property type="nucleotide sequence ID" value="NZ_BFFP01000001.1"/>
</dbReference>
<evidence type="ECO:0000259" key="2">
    <source>
        <dbReference type="PROSITE" id="PS50943"/>
    </source>
</evidence>
<keyword evidence="4" id="KW-1185">Reference proteome</keyword>
<dbReference type="EMBL" id="BFFP01000001">
    <property type="protein sequence ID" value="GBG93550.1"/>
    <property type="molecule type" value="Genomic_DNA"/>
</dbReference>
<keyword evidence="1" id="KW-0238">DNA-binding</keyword>
<dbReference type="NCBIfam" id="TIGR02607">
    <property type="entry name" value="antidote_HigA"/>
    <property type="match status" value="1"/>
</dbReference>
<dbReference type="SUPFAM" id="SSF47413">
    <property type="entry name" value="lambda repressor-like DNA-binding domains"/>
    <property type="match status" value="1"/>
</dbReference>
<evidence type="ECO:0000313" key="4">
    <source>
        <dbReference type="Proteomes" id="UP000286848"/>
    </source>
</evidence>
<dbReference type="AlphaFoldDB" id="A0A401IPW2"/>
<reference evidence="3 4" key="1">
    <citation type="journal article" date="2019" name="Int. J. Syst. Evol. Microbiol.">
        <title>Lactobacillus salitolerans sp. nov., a novel lactic acid bacterium isolated from spent mushroom substrates.</title>
        <authorList>
            <person name="Tohno M."/>
            <person name="Tanizawa Y."/>
            <person name="Kojima Y."/>
            <person name="Sakamoto M."/>
            <person name="Nakamura Y."/>
            <person name="Ohkuma M."/>
            <person name="Kobayashi H."/>
        </authorList>
    </citation>
    <scope>NUCLEOTIDE SEQUENCE [LARGE SCALE GENOMIC DNA]</scope>
    <source>
        <strain evidence="3 4">YK43</strain>
    </source>
</reference>
<proteinExistence type="predicted"/>
<dbReference type="InterPro" id="IPR013430">
    <property type="entry name" value="Toxin_antidote_HigA"/>
</dbReference>
<accession>A0A401IPW2</accession>
<gene>
    <name evidence="3" type="primary">vapI</name>
    <name evidence="3" type="ORF">LFYK43_00090</name>
</gene>
<dbReference type="Gene3D" id="1.10.260.40">
    <property type="entry name" value="lambda repressor-like DNA-binding domains"/>
    <property type="match status" value="1"/>
</dbReference>
<comment type="caution">
    <text evidence="3">The sequence shown here is derived from an EMBL/GenBank/DDBJ whole genome shotgun (WGS) entry which is preliminary data.</text>
</comment>
<sequence length="107" mass="12568">MNKIPTPKISEILREEFMEPLNFSAYALAKRINVPTSRIQDILHDRRQITVDTSVRLGRFFGVSDRYFLNLQNDIDIRKAEEEKGKEYIELPPFKKGGFWEHSKLVS</sequence>
<organism evidence="3 4">
    <name type="scientific">Ligilactobacillus salitolerans</name>
    <dbReference type="NCBI Taxonomy" id="1808352"/>
    <lineage>
        <taxon>Bacteria</taxon>
        <taxon>Bacillati</taxon>
        <taxon>Bacillota</taxon>
        <taxon>Bacilli</taxon>
        <taxon>Lactobacillales</taxon>
        <taxon>Lactobacillaceae</taxon>
        <taxon>Ligilactobacillus</taxon>
    </lineage>
</organism>
<dbReference type="Proteomes" id="UP000286848">
    <property type="component" value="Unassembled WGS sequence"/>
</dbReference>
<dbReference type="PANTHER" id="PTHR36924:SF1">
    <property type="entry name" value="ANTITOXIN HIGA-1"/>
    <property type="match status" value="1"/>
</dbReference>
<protein>
    <submittedName>
        <fullName evidence="3">Toxin-antitoxin system antitoxin subunit</fullName>
    </submittedName>
</protein>
<dbReference type="PANTHER" id="PTHR36924">
    <property type="entry name" value="ANTITOXIN HIGA-1"/>
    <property type="match status" value="1"/>
</dbReference>
<evidence type="ECO:0000256" key="1">
    <source>
        <dbReference type="ARBA" id="ARBA00023125"/>
    </source>
</evidence>
<name>A0A401IPW2_9LACO</name>
<dbReference type="GO" id="GO:0003677">
    <property type="term" value="F:DNA binding"/>
    <property type="evidence" value="ECO:0007669"/>
    <property type="project" value="UniProtKB-KW"/>
</dbReference>
<dbReference type="OrthoDB" id="9798100at2"/>
<dbReference type="Pfam" id="PF01381">
    <property type="entry name" value="HTH_3"/>
    <property type="match status" value="1"/>
</dbReference>
<dbReference type="CDD" id="cd00093">
    <property type="entry name" value="HTH_XRE"/>
    <property type="match status" value="1"/>
</dbReference>
<dbReference type="InterPro" id="IPR010982">
    <property type="entry name" value="Lambda_DNA-bd_dom_sf"/>
</dbReference>
<dbReference type="PROSITE" id="PS50943">
    <property type="entry name" value="HTH_CROC1"/>
    <property type="match status" value="1"/>
</dbReference>
<dbReference type="InterPro" id="IPR001387">
    <property type="entry name" value="Cro/C1-type_HTH"/>
</dbReference>
<dbReference type="SMART" id="SM00530">
    <property type="entry name" value="HTH_XRE"/>
    <property type="match status" value="1"/>
</dbReference>
<evidence type="ECO:0000313" key="3">
    <source>
        <dbReference type="EMBL" id="GBG93550.1"/>
    </source>
</evidence>
<feature type="domain" description="HTH cro/C1-type" evidence="2">
    <location>
        <begin position="13"/>
        <end position="68"/>
    </location>
</feature>